<accession>A0ABX8BDS0</accession>
<sequence length="121" mass="13044">MAARQPAKKPAAPSVPAGAVKVVDLPDNKAAQVNEAMEETVPFVMSDGTVFTFKPPVDWSYNTDFAFVRGDIVNWARGALEDPEQLEAFLDAPARAVGRIIRYYDDRAGVTRGEASSSSPS</sequence>
<reference evidence="1 2" key="1">
    <citation type="submission" date="2021-05" db="EMBL/GenBank/DDBJ databases">
        <title>Direct Submission.</title>
        <authorList>
            <person name="Li K."/>
            <person name="Gao J."/>
        </authorList>
    </citation>
    <scope>NUCLEOTIDE SEQUENCE [LARGE SCALE GENOMIC DNA]</scope>
    <source>
        <strain evidence="1 2">Mg02</strain>
    </source>
</reference>
<dbReference type="Proteomes" id="UP000676079">
    <property type="component" value="Chromosome"/>
</dbReference>
<dbReference type="RefSeq" id="WP_220561501.1">
    <property type="nucleotide sequence ID" value="NZ_CP074133.1"/>
</dbReference>
<gene>
    <name evidence="1" type="ORF">KGD84_17405</name>
</gene>
<evidence type="ECO:0000313" key="2">
    <source>
        <dbReference type="Proteomes" id="UP000676079"/>
    </source>
</evidence>
<proteinExistence type="predicted"/>
<name>A0ABX8BDS0_9ACTN</name>
<evidence type="ECO:0000313" key="1">
    <source>
        <dbReference type="EMBL" id="QUX20306.1"/>
    </source>
</evidence>
<evidence type="ECO:0008006" key="3">
    <source>
        <dbReference type="Google" id="ProtNLM"/>
    </source>
</evidence>
<dbReference type="EMBL" id="CP074133">
    <property type="protein sequence ID" value="QUX20306.1"/>
    <property type="molecule type" value="Genomic_DNA"/>
</dbReference>
<protein>
    <recommendedName>
        <fullName evidence="3">Tail assembly chaperone</fullName>
    </recommendedName>
</protein>
<keyword evidence="2" id="KW-1185">Reference proteome</keyword>
<organism evidence="1 2">
    <name type="scientific">Nocardiopsis changdeensis</name>
    <dbReference type="NCBI Taxonomy" id="2831969"/>
    <lineage>
        <taxon>Bacteria</taxon>
        <taxon>Bacillati</taxon>
        <taxon>Actinomycetota</taxon>
        <taxon>Actinomycetes</taxon>
        <taxon>Streptosporangiales</taxon>
        <taxon>Nocardiopsidaceae</taxon>
        <taxon>Nocardiopsis</taxon>
    </lineage>
</organism>